<protein>
    <submittedName>
        <fullName evidence="3">Uncharacterized protein</fullName>
    </submittedName>
</protein>
<dbReference type="RefSeq" id="WP_092938019.1">
    <property type="nucleotide sequence ID" value="NZ_FONX01000002.1"/>
</dbReference>
<feature type="signal peptide" evidence="2">
    <location>
        <begin position="1"/>
        <end position="27"/>
    </location>
</feature>
<name>A0A1I2B5R9_9BURK</name>
<proteinExistence type="predicted"/>
<evidence type="ECO:0000313" key="4">
    <source>
        <dbReference type="Proteomes" id="UP000199119"/>
    </source>
</evidence>
<dbReference type="AlphaFoldDB" id="A0A1I2B5R9"/>
<organism evidence="3 4">
    <name type="scientific">Paracidovorax wautersii</name>
    <dbReference type="NCBI Taxonomy" id="1177982"/>
    <lineage>
        <taxon>Bacteria</taxon>
        <taxon>Pseudomonadati</taxon>
        <taxon>Pseudomonadota</taxon>
        <taxon>Betaproteobacteria</taxon>
        <taxon>Burkholderiales</taxon>
        <taxon>Comamonadaceae</taxon>
        <taxon>Paracidovorax</taxon>
    </lineage>
</organism>
<dbReference type="EMBL" id="FONX01000002">
    <property type="protein sequence ID" value="SFE51317.1"/>
    <property type="molecule type" value="Genomic_DNA"/>
</dbReference>
<sequence length="270" mass="29342">MRSIIDKIRASLAASVGLALLSFGAHATDIAGVKLGMSVAEAKAAFGKPAQMKVIPIYTNKVESGLAAWQGERLYDNSWSGPLDEFVAFKGHADSVWFVQKNQRLPKTARYTRQVLLEAVRKKFGKESFIKGEMGDKFGAIVVGWEFDQDGKQYFGQYSEGGRTITGAAIPAAPCRMFDVVRIGSNPTGGDNFLPEPMSIVLPSEFKRSCSRAYYAEWTHDGDGLVEAVALRAIDSAAMLRAIDGKNASSEADARKRVQDQQNKGAKPSL</sequence>
<feature type="region of interest" description="Disordered" evidence="1">
    <location>
        <begin position="247"/>
        <end position="270"/>
    </location>
</feature>
<reference evidence="4" key="1">
    <citation type="submission" date="2016-10" db="EMBL/GenBank/DDBJ databases">
        <authorList>
            <person name="Varghese N."/>
            <person name="Submissions S."/>
        </authorList>
    </citation>
    <scope>NUCLEOTIDE SEQUENCE [LARGE SCALE GENOMIC DNA]</scope>
    <source>
        <strain evidence="4">DSM 27981</strain>
    </source>
</reference>
<evidence type="ECO:0000256" key="2">
    <source>
        <dbReference type="SAM" id="SignalP"/>
    </source>
</evidence>
<gene>
    <name evidence="3" type="ORF">SAMN04489711_102423</name>
</gene>
<keyword evidence="4" id="KW-1185">Reference proteome</keyword>
<dbReference type="OrthoDB" id="7026384at2"/>
<keyword evidence="2" id="KW-0732">Signal</keyword>
<evidence type="ECO:0000256" key="1">
    <source>
        <dbReference type="SAM" id="MobiDB-lite"/>
    </source>
</evidence>
<feature type="chain" id="PRO_5011498373" evidence="2">
    <location>
        <begin position="28"/>
        <end position="270"/>
    </location>
</feature>
<evidence type="ECO:0000313" key="3">
    <source>
        <dbReference type="EMBL" id="SFE51317.1"/>
    </source>
</evidence>
<accession>A0A1I2B5R9</accession>
<dbReference type="Proteomes" id="UP000199119">
    <property type="component" value="Unassembled WGS sequence"/>
</dbReference>